<accession>A0ABS5KHI8</accession>
<protein>
    <submittedName>
        <fullName evidence="1">Uncharacterized protein</fullName>
    </submittedName>
</protein>
<dbReference type="EMBL" id="JAAFYZ010000003">
    <property type="protein sequence ID" value="MBS2545512.1"/>
    <property type="molecule type" value="Genomic_DNA"/>
</dbReference>
<comment type="caution">
    <text evidence="1">The sequence shown here is derived from an EMBL/GenBank/DDBJ whole genome shotgun (WGS) entry which is preliminary data.</text>
</comment>
<proteinExistence type="predicted"/>
<keyword evidence="2" id="KW-1185">Reference proteome</keyword>
<organism evidence="1 2">
    <name type="scientific">Catenulispora pinistramenti</name>
    <dbReference type="NCBI Taxonomy" id="2705254"/>
    <lineage>
        <taxon>Bacteria</taxon>
        <taxon>Bacillati</taxon>
        <taxon>Actinomycetota</taxon>
        <taxon>Actinomycetes</taxon>
        <taxon>Catenulisporales</taxon>
        <taxon>Catenulisporaceae</taxon>
        <taxon>Catenulispora</taxon>
    </lineage>
</organism>
<gene>
    <name evidence="1" type="ORF">KGQ19_01380</name>
</gene>
<name>A0ABS5KHI8_9ACTN</name>
<sequence length="101" mass="10824">MSDKATDQSAADEAILAQLANNEAVVEAARGVWHHSGRLTADPGHRRGVKRDLRAAVDAYSSAIQASRIPKQQARQLGAVLMARLGRGWLIAELDGPTDEP</sequence>
<dbReference type="Proteomes" id="UP000730482">
    <property type="component" value="Unassembled WGS sequence"/>
</dbReference>
<evidence type="ECO:0000313" key="1">
    <source>
        <dbReference type="EMBL" id="MBS2545512.1"/>
    </source>
</evidence>
<evidence type="ECO:0000313" key="2">
    <source>
        <dbReference type="Proteomes" id="UP000730482"/>
    </source>
</evidence>
<reference evidence="1 2" key="1">
    <citation type="submission" date="2020-02" db="EMBL/GenBank/DDBJ databases">
        <title>Acidophilic actinobacteria isolated from forest soil.</title>
        <authorList>
            <person name="Golinska P."/>
        </authorList>
    </citation>
    <scope>NUCLEOTIDE SEQUENCE [LARGE SCALE GENOMIC DNA]</scope>
    <source>
        <strain evidence="1 2">NL8</strain>
    </source>
</reference>
<dbReference type="RefSeq" id="WP_212007176.1">
    <property type="nucleotide sequence ID" value="NZ_JAAFYZ010000003.1"/>
</dbReference>